<feature type="transmembrane region" description="Helical" evidence="7">
    <location>
        <begin position="119"/>
        <end position="138"/>
    </location>
</feature>
<dbReference type="PANTHER" id="PTHR30151">
    <property type="entry name" value="ALKANE SULFONATE ABC TRANSPORTER-RELATED, MEMBRANE SUBUNIT"/>
    <property type="match status" value="1"/>
</dbReference>
<protein>
    <submittedName>
        <fullName evidence="9">ABC transporter permease</fullName>
    </submittedName>
</protein>
<keyword evidence="3" id="KW-1003">Cell membrane</keyword>
<keyword evidence="10" id="KW-1185">Reference proteome</keyword>
<evidence type="ECO:0000256" key="5">
    <source>
        <dbReference type="ARBA" id="ARBA00022989"/>
    </source>
</evidence>
<sequence length="244" mass="27470">MKRNRVVSLLVGLLSLFLLWQLLTLVTNNRAVPDPISTLHRSWEMKELLLLHTGASTLRIAASLVLSLLIGVPLGIIFSRHSFADKLLGPLLYFLYPLPKVAFLPVFMIFFGLGNVSKILLIFSIISIQVIVSIRDSVNKIPEGYYRVMKNYGSSKLQELQFLTFPALLPGLLASLRISTGISLASLFFAENYNTTYGLGYLILSAWSKMDYEEMFAGILMIGLLGYLLFSGVDFLEKRFCRYQ</sequence>
<evidence type="ECO:0000256" key="6">
    <source>
        <dbReference type="ARBA" id="ARBA00023136"/>
    </source>
</evidence>
<comment type="caution">
    <text evidence="9">The sequence shown here is derived from an EMBL/GenBank/DDBJ whole genome shotgun (WGS) entry which is preliminary data.</text>
</comment>
<name>A0ABS4CJ91_9ENTE</name>
<dbReference type="SUPFAM" id="SSF161098">
    <property type="entry name" value="MetI-like"/>
    <property type="match status" value="1"/>
</dbReference>
<dbReference type="Pfam" id="PF00528">
    <property type="entry name" value="BPD_transp_1"/>
    <property type="match status" value="1"/>
</dbReference>
<dbReference type="InterPro" id="IPR035906">
    <property type="entry name" value="MetI-like_sf"/>
</dbReference>
<evidence type="ECO:0000256" key="3">
    <source>
        <dbReference type="ARBA" id="ARBA00022475"/>
    </source>
</evidence>
<dbReference type="Proteomes" id="UP000673375">
    <property type="component" value="Unassembled WGS sequence"/>
</dbReference>
<dbReference type="RefSeq" id="WP_209556913.1">
    <property type="nucleotide sequence ID" value="NZ_JAEDXU010000003.1"/>
</dbReference>
<feature type="transmembrane region" description="Helical" evidence="7">
    <location>
        <begin position="57"/>
        <end position="79"/>
    </location>
</feature>
<dbReference type="PROSITE" id="PS50928">
    <property type="entry name" value="ABC_TM1"/>
    <property type="match status" value="1"/>
</dbReference>
<evidence type="ECO:0000256" key="4">
    <source>
        <dbReference type="ARBA" id="ARBA00022692"/>
    </source>
</evidence>
<evidence type="ECO:0000259" key="8">
    <source>
        <dbReference type="PROSITE" id="PS50928"/>
    </source>
</evidence>
<feature type="domain" description="ABC transmembrane type-1" evidence="8">
    <location>
        <begin position="53"/>
        <end position="237"/>
    </location>
</feature>
<dbReference type="PANTHER" id="PTHR30151:SF0">
    <property type="entry name" value="ABC TRANSPORTER PERMEASE PROTEIN MJ0413-RELATED"/>
    <property type="match status" value="1"/>
</dbReference>
<proteinExistence type="inferred from homology"/>
<dbReference type="Gene3D" id="1.10.3720.10">
    <property type="entry name" value="MetI-like"/>
    <property type="match status" value="1"/>
</dbReference>
<keyword evidence="2 7" id="KW-0813">Transport</keyword>
<comment type="subcellular location">
    <subcellularLocation>
        <location evidence="1 7">Cell membrane</location>
        <topology evidence="1 7">Multi-pass membrane protein</topology>
    </subcellularLocation>
</comment>
<feature type="transmembrane region" description="Helical" evidence="7">
    <location>
        <begin position="215"/>
        <end position="236"/>
    </location>
</feature>
<organism evidence="9 10">
    <name type="scientific">Enterococcus larvae</name>
    <dbReference type="NCBI Taxonomy" id="2794352"/>
    <lineage>
        <taxon>Bacteria</taxon>
        <taxon>Bacillati</taxon>
        <taxon>Bacillota</taxon>
        <taxon>Bacilli</taxon>
        <taxon>Lactobacillales</taxon>
        <taxon>Enterococcaceae</taxon>
        <taxon>Enterococcus</taxon>
    </lineage>
</organism>
<evidence type="ECO:0000256" key="1">
    <source>
        <dbReference type="ARBA" id="ARBA00004651"/>
    </source>
</evidence>
<dbReference type="EMBL" id="JAEDXU010000003">
    <property type="protein sequence ID" value="MBP1046090.1"/>
    <property type="molecule type" value="Genomic_DNA"/>
</dbReference>
<accession>A0ABS4CJ91</accession>
<dbReference type="InterPro" id="IPR000515">
    <property type="entry name" value="MetI-like"/>
</dbReference>
<evidence type="ECO:0000256" key="7">
    <source>
        <dbReference type="RuleBase" id="RU363032"/>
    </source>
</evidence>
<dbReference type="CDD" id="cd06261">
    <property type="entry name" value="TM_PBP2"/>
    <property type="match status" value="1"/>
</dbReference>
<feature type="transmembrane region" description="Helical" evidence="7">
    <location>
        <begin position="91"/>
        <end position="113"/>
    </location>
</feature>
<keyword evidence="5 7" id="KW-1133">Transmembrane helix</keyword>
<evidence type="ECO:0000313" key="10">
    <source>
        <dbReference type="Proteomes" id="UP000673375"/>
    </source>
</evidence>
<gene>
    <name evidence="9" type="ORF">I6N96_07325</name>
</gene>
<evidence type="ECO:0000256" key="2">
    <source>
        <dbReference type="ARBA" id="ARBA00022448"/>
    </source>
</evidence>
<reference evidence="9 10" key="1">
    <citation type="submission" date="2020-12" db="EMBL/GenBank/DDBJ databases">
        <title>Vagococcus allomyrinae sp. nov. and Enterococcus lavae sp. nov., isolated from the larvae of Allomyrina dichotoma.</title>
        <authorList>
            <person name="Lee S.D."/>
        </authorList>
    </citation>
    <scope>NUCLEOTIDE SEQUENCE [LARGE SCALE GENOMIC DNA]</scope>
    <source>
        <strain evidence="9 10">BWM-S5</strain>
    </source>
</reference>
<keyword evidence="4 7" id="KW-0812">Transmembrane</keyword>
<comment type="similarity">
    <text evidence="7">Belongs to the binding-protein-dependent transport system permease family.</text>
</comment>
<evidence type="ECO:0000313" key="9">
    <source>
        <dbReference type="EMBL" id="MBP1046090.1"/>
    </source>
</evidence>
<keyword evidence="6 7" id="KW-0472">Membrane</keyword>